<keyword evidence="1" id="KW-0560">Oxidoreductase</keyword>
<gene>
    <name evidence="4" type="ORF">EDD41_1874</name>
</gene>
<feature type="domain" description="GFO/IDH/MocA-like oxidoreductase" evidence="3">
    <location>
        <begin position="142"/>
        <end position="287"/>
    </location>
</feature>
<evidence type="ECO:0000259" key="2">
    <source>
        <dbReference type="Pfam" id="PF01408"/>
    </source>
</evidence>
<organism evidence="4 5">
    <name type="scientific">Luteococcus japonicus</name>
    <dbReference type="NCBI Taxonomy" id="33984"/>
    <lineage>
        <taxon>Bacteria</taxon>
        <taxon>Bacillati</taxon>
        <taxon>Actinomycetota</taxon>
        <taxon>Actinomycetes</taxon>
        <taxon>Propionibacteriales</taxon>
        <taxon>Propionibacteriaceae</taxon>
        <taxon>Luteococcus</taxon>
    </lineage>
</organism>
<dbReference type="InterPro" id="IPR050463">
    <property type="entry name" value="Gfo/Idh/MocA_oxidrdct_glycsds"/>
</dbReference>
<dbReference type="InterPro" id="IPR000683">
    <property type="entry name" value="Gfo/Idh/MocA-like_OxRdtase_N"/>
</dbReference>
<dbReference type="SUPFAM" id="SSF55347">
    <property type="entry name" value="Glyceraldehyde-3-phosphate dehydrogenase-like, C-terminal domain"/>
    <property type="match status" value="1"/>
</dbReference>
<dbReference type="InterPro" id="IPR055170">
    <property type="entry name" value="GFO_IDH_MocA-like_dom"/>
</dbReference>
<dbReference type="Pfam" id="PF22725">
    <property type="entry name" value="GFO_IDH_MocA_C3"/>
    <property type="match status" value="1"/>
</dbReference>
<evidence type="ECO:0000256" key="1">
    <source>
        <dbReference type="ARBA" id="ARBA00023002"/>
    </source>
</evidence>
<evidence type="ECO:0000313" key="4">
    <source>
        <dbReference type="EMBL" id="ROR54648.1"/>
    </source>
</evidence>
<dbReference type="Gene3D" id="3.30.360.10">
    <property type="entry name" value="Dihydrodipicolinate Reductase, domain 2"/>
    <property type="match status" value="1"/>
</dbReference>
<dbReference type="Proteomes" id="UP000275749">
    <property type="component" value="Unassembled WGS sequence"/>
</dbReference>
<dbReference type="AlphaFoldDB" id="A0A3N1ZV60"/>
<comment type="caution">
    <text evidence="4">The sequence shown here is derived from an EMBL/GenBank/DDBJ whole genome shotgun (WGS) entry which is preliminary data.</text>
</comment>
<dbReference type="GO" id="GO:0016491">
    <property type="term" value="F:oxidoreductase activity"/>
    <property type="evidence" value="ECO:0007669"/>
    <property type="project" value="UniProtKB-KW"/>
</dbReference>
<dbReference type="PANTHER" id="PTHR43818">
    <property type="entry name" value="BCDNA.GH03377"/>
    <property type="match status" value="1"/>
</dbReference>
<feature type="domain" description="Gfo/Idh/MocA-like oxidoreductase N-terminal" evidence="2">
    <location>
        <begin position="7"/>
        <end position="133"/>
    </location>
</feature>
<name>A0A3N1ZV60_9ACTN</name>
<evidence type="ECO:0000313" key="5">
    <source>
        <dbReference type="Proteomes" id="UP000275749"/>
    </source>
</evidence>
<reference evidence="4 5" key="1">
    <citation type="submission" date="2018-11" db="EMBL/GenBank/DDBJ databases">
        <title>Sequencing the genomes of 1000 actinobacteria strains.</title>
        <authorList>
            <person name="Klenk H.-P."/>
        </authorList>
    </citation>
    <scope>NUCLEOTIDE SEQUENCE [LARGE SCALE GENOMIC DNA]</scope>
    <source>
        <strain evidence="4 5">DSM 10546</strain>
    </source>
</reference>
<dbReference type="PANTHER" id="PTHR43818:SF11">
    <property type="entry name" value="BCDNA.GH03377"/>
    <property type="match status" value="1"/>
</dbReference>
<dbReference type="InterPro" id="IPR036291">
    <property type="entry name" value="NAD(P)-bd_dom_sf"/>
</dbReference>
<dbReference type="SUPFAM" id="SSF51735">
    <property type="entry name" value="NAD(P)-binding Rossmann-fold domains"/>
    <property type="match status" value="1"/>
</dbReference>
<proteinExistence type="predicted"/>
<dbReference type="Pfam" id="PF01408">
    <property type="entry name" value="GFO_IDH_MocA"/>
    <property type="match status" value="1"/>
</dbReference>
<dbReference type="GO" id="GO:0000166">
    <property type="term" value="F:nucleotide binding"/>
    <property type="evidence" value="ECO:0007669"/>
    <property type="project" value="InterPro"/>
</dbReference>
<dbReference type="Gene3D" id="3.40.50.720">
    <property type="entry name" value="NAD(P)-binding Rossmann-like Domain"/>
    <property type="match status" value="1"/>
</dbReference>
<sequence>MTKQSLGVAVIGAGMAGRSHAEAYRVAPTLYESVLPEIRFVAICDANAGFAETAAKRFGYERFETDWHRIAEADDIDVVSVVVANALHREMVEGLLAAGKHVLCEKPLSDSIENARAMAKAAREASTVARVGFTYRRQPAIAAIRELIQDGTLGKVINFSGRYWCDYSFDAMSPMAWRYRGAPGTGALGDVASHLSYIGEFMGGQITEVSGGRFLTAISKRPLPLADVQGHGPAAVSDEFEEVTNDDYAGFGAQLADGGVATFEVSRVAAGHPNGLKFEVFCEKGAARFDMLNPGHFELFLNEGPYGRNGYRGISVGPDHPYFSNGLPMDAPGVGVGQNDGFYFQARAFLEEVAGIPEEKSLPRNASFDEGLRNMVVLNAVAESAQQGGAAVSINDDSINDGEI</sequence>
<dbReference type="RefSeq" id="WP_123575686.1">
    <property type="nucleotide sequence ID" value="NZ_RKHG01000001.1"/>
</dbReference>
<evidence type="ECO:0000259" key="3">
    <source>
        <dbReference type="Pfam" id="PF22725"/>
    </source>
</evidence>
<accession>A0A3N1ZV60</accession>
<protein>
    <submittedName>
        <fullName evidence="4">Putative dehydrogenase</fullName>
    </submittedName>
</protein>
<dbReference type="EMBL" id="RKHG01000001">
    <property type="protein sequence ID" value="ROR54648.1"/>
    <property type="molecule type" value="Genomic_DNA"/>
</dbReference>